<dbReference type="PANTHER" id="PTHR36073:SF1">
    <property type="entry name" value="OS01G0962100 PROTEIN"/>
    <property type="match status" value="1"/>
</dbReference>
<dbReference type="PANTHER" id="PTHR36073">
    <property type="match status" value="1"/>
</dbReference>
<feature type="transmembrane region" description="Helical" evidence="2">
    <location>
        <begin position="259"/>
        <end position="276"/>
    </location>
</feature>
<feature type="transmembrane region" description="Helical" evidence="2">
    <location>
        <begin position="54"/>
        <end position="77"/>
    </location>
</feature>
<feature type="transmembrane region" description="Helical" evidence="2">
    <location>
        <begin position="282"/>
        <end position="302"/>
    </location>
</feature>
<keyword evidence="2" id="KW-1133">Transmembrane helix</keyword>
<keyword evidence="4" id="KW-1185">Reference proteome</keyword>
<proteinExistence type="predicted"/>
<feature type="transmembrane region" description="Helical" evidence="2">
    <location>
        <begin position="309"/>
        <end position="331"/>
    </location>
</feature>
<evidence type="ECO:0000256" key="1">
    <source>
        <dbReference type="SAM" id="Coils"/>
    </source>
</evidence>
<sequence>MALLFELVTSVVRLALKPLLLAKLSCQIGLRSVSIITETWVELLRFALCLHLVILWRVVMLAIAVLSLPVRAFAALYRERLAIEKQIVKCVHSVTLGQLEIQLHRLRYELKNALWDRKELEVELHVAVKERRMMETMLMELEEEHDEAIVRIELLDGEVQDLKDEIQHLKEVHGKTLWSYEARGDDVCNDSNIMCTDNVGTISWRPDCNENILCNDEAQDVLKAGSKVYGLSQPYVRYTISNESETLAEQRVVAISRSLFSGALSLVVGIVVWEAQDPCTPLVVALFSVVTMSLMSVVPLLTPIEKPTLGAVALLSFNWFLLGTLACPMLPRIGCVLARLGWSFLGQFRFVTVQPQLTGLFVGVDDL</sequence>
<feature type="coiled-coil region" evidence="1">
    <location>
        <begin position="103"/>
        <end position="172"/>
    </location>
</feature>
<name>A0AAE1WX10_9LAMI</name>
<organism evidence="3 4">
    <name type="scientific">Sesamum angolense</name>
    <dbReference type="NCBI Taxonomy" id="2727404"/>
    <lineage>
        <taxon>Eukaryota</taxon>
        <taxon>Viridiplantae</taxon>
        <taxon>Streptophyta</taxon>
        <taxon>Embryophyta</taxon>
        <taxon>Tracheophyta</taxon>
        <taxon>Spermatophyta</taxon>
        <taxon>Magnoliopsida</taxon>
        <taxon>eudicotyledons</taxon>
        <taxon>Gunneridae</taxon>
        <taxon>Pentapetalae</taxon>
        <taxon>asterids</taxon>
        <taxon>lamiids</taxon>
        <taxon>Lamiales</taxon>
        <taxon>Pedaliaceae</taxon>
        <taxon>Sesamum</taxon>
    </lineage>
</organism>
<dbReference type="Proteomes" id="UP001289374">
    <property type="component" value="Unassembled WGS sequence"/>
</dbReference>
<gene>
    <name evidence="3" type="ORF">Sango_1211600</name>
</gene>
<keyword evidence="2" id="KW-0812">Transmembrane</keyword>
<evidence type="ECO:0000313" key="3">
    <source>
        <dbReference type="EMBL" id="KAK4401055.1"/>
    </source>
</evidence>
<evidence type="ECO:0000313" key="4">
    <source>
        <dbReference type="Proteomes" id="UP001289374"/>
    </source>
</evidence>
<dbReference type="AlphaFoldDB" id="A0AAE1WX10"/>
<reference evidence="3" key="1">
    <citation type="submission" date="2020-06" db="EMBL/GenBank/DDBJ databases">
        <authorList>
            <person name="Li T."/>
            <person name="Hu X."/>
            <person name="Zhang T."/>
            <person name="Song X."/>
            <person name="Zhang H."/>
            <person name="Dai N."/>
            <person name="Sheng W."/>
            <person name="Hou X."/>
            <person name="Wei L."/>
        </authorList>
    </citation>
    <scope>NUCLEOTIDE SEQUENCE</scope>
    <source>
        <strain evidence="3">K16</strain>
        <tissue evidence="3">Leaf</tissue>
    </source>
</reference>
<dbReference type="EMBL" id="JACGWL010000006">
    <property type="protein sequence ID" value="KAK4401055.1"/>
    <property type="molecule type" value="Genomic_DNA"/>
</dbReference>
<keyword evidence="1" id="KW-0175">Coiled coil</keyword>
<protein>
    <submittedName>
        <fullName evidence="3">Uncharacterized protein</fullName>
    </submittedName>
</protein>
<keyword evidence="2" id="KW-0472">Membrane</keyword>
<comment type="caution">
    <text evidence="3">The sequence shown here is derived from an EMBL/GenBank/DDBJ whole genome shotgun (WGS) entry which is preliminary data.</text>
</comment>
<reference evidence="3" key="2">
    <citation type="journal article" date="2024" name="Plant">
        <title>Genomic evolution and insights into agronomic trait innovations of Sesamum species.</title>
        <authorList>
            <person name="Miao H."/>
            <person name="Wang L."/>
            <person name="Qu L."/>
            <person name="Liu H."/>
            <person name="Sun Y."/>
            <person name="Le M."/>
            <person name="Wang Q."/>
            <person name="Wei S."/>
            <person name="Zheng Y."/>
            <person name="Lin W."/>
            <person name="Duan Y."/>
            <person name="Cao H."/>
            <person name="Xiong S."/>
            <person name="Wang X."/>
            <person name="Wei L."/>
            <person name="Li C."/>
            <person name="Ma Q."/>
            <person name="Ju M."/>
            <person name="Zhao R."/>
            <person name="Li G."/>
            <person name="Mu C."/>
            <person name="Tian Q."/>
            <person name="Mei H."/>
            <person name="Zhang T."/>
            <person name="Gao T."/>
            <person name="Zhang H."/>
        </authorList>
    </citation>
    <scope>NUCLEOTIDE SEQUENCE</scope>
    <source>
        <strain evidence="3">K16</strain>
    </source>
</reference>
<accession>A0AAE1WX10</accession>
<evidence type="ECO:0000256" key="2">
    <source>
        <dbReference type="SAM" id="Phobius"/>
    </source>
</evidence>